<accession>A0A840EA47</accession>
<dbReference type="Pfam" id="PF02441">
    <property type="entry name" value="Flavoprotein"/>
    <property type="match status" value="1"/>
</dbReference>
<evidence type="ECO:0000259" key="6">
    <source>
        <dbReference type="Pfam" id="PF02441"/>
    </source>
</evidence>
<feature type="binding site" evidence="5">
    <location>
        <position position="171"/>
    </location>
    <ligand>
        <name>dimethylallyl phosphate</name>
        <dbReference type="ChEBI" id="CHEBI:88052"/>
    </ligand>
</feature>
<dbReference type="InterPro" id="IPR003382">
    <property type="entry name" value="Flavoprotein"/>
</dbReference>
<comment type="caution">
    <text evidence="5">Lacks conserved residue(s) required for the propagation of feature annotation.</text>
</comment>
<keyword evidence="7" id="KW-0456">Lyase</keyword>
<name>A0A840EA47_9BACT</name>
<organism evidence="7 8">
    <name type="scientific">Neolewinella aquimaris</name>
    <dbReference type="NCBI Taxonomy" id="1835722"/>
    <lineage>
        <taxon>Bacteria</taxon>
        <taxon>Pseudomonadati</taxon>
        <taxon>Bacteroidota</taxon>
        <taxon>Saprospiria</taxon>
        <taxon>Saprospirales</taxon>
        <taxon>Lewinellaceae</taxon>
        <taxon>Neolewinella</taxon>
    </lineage>
</organism>
<gene>
    <name evidence="5" type="primary">ubiX</name>
    <name evidence="7" type="ORF">GGR28_000487</name>
</gene>
<dbReference type="Gene3D" id="3.40.50.1950">
    <property type="entry name" value="Flavin prenyltransferase-like"/>
    <property type="match status" value="1"/>
</dbReference>
<keyword evidence="2 5" id="KW-0285">Flavoprotein</keyword>
<comment type="catalytic activity">
    <reaction evidence="5">
        <text>dimethylallyl phosphate + FMNH2 = prenylated FMNH2 + phosphate</text>
        <dbReference type="Rhea" id="RHEA:37743"/>
        <dbReference type="ChEBI" id="CHEBI:43474"/>
        <dbReference type="ChEBI" id="CHEBI:57618"/>
        <dbReference type="ChEBI" id="CHEBI:87467"/>
        <dbReference type="ChEBI" id="CHEBI:88052"/>
        <dbReference type="EC" id="2.5.1.129"/>
    </reaction>
</comment>
<feature type="binding site" evidence="5">
    <location>
        <position position="41"/>
    </location>
    <ligand>
        <name>FMN</name>
        <dbReference type="ChEBI" id="CHEBI:58210"/>
    </ligand>
</feature>
<feature type="domain" description="Flavoprotein" evidence="6">
    <location>
        <begin position="4"/>
        <end position="175"/>
    </location>
</feature>
<evidence type="ECO:0000256" key="5">
    <source>
        <dbReference type="HAMAP-Rule" id="MF_01984"/>
    </source>
</evidence>
<comment type="similarity">
    <text evidence="5">Belongs to the UbiX/PAD1 family.</text>
</comment>
<dbReference type="RefSeq" id="WP_183494123.1">
    <property type="nucleotide sequence ID" value="NZ_JACIFF010000001.1"/>
</dbReference>
<protein>
    <recommendedName>
        <fullName evidence="5">Flavin prenyltransferase UbiX</fullName>
        <ecNumber evidence="5">2.5.1.129</ecNumber>
    </recommendedName>
</protein>
<dbReference type="AlphaFoldDB" id="A0A840EA47"/>
<comment type="function">
    <text evidence="5">Flavin prenyltransferase that catalyzes the synthesis of the prenylated FMN cofactor (prenyl-FMN) for 4-hydroxy-3-polyprenylbenzoic acid decarboxylase UbiD. The prenyltransferase is metal-independent and links a dimethylallyl moiety from dimethylallyl monophosphate (DMAP) to the flavin N5 and C6 atoms of FMN.</text>
</comment>
<feature type="binding site" evidence="5">
    <location>
        <begin position="12"/>
        <end position="14"/>
    </location>
    <ligand>
        <name>FMN</name>
        <dbReference type="ChEBI" id="CHEBI:58210"/>
    </ligand>
</feature>
<evidence type="ECO:0000256" key="3">
    <source>
        <dbReference type="ARBA" id="ARBA00022643"/>
    </source>
</evidence>
<sequence>MSEKKIVVAIGGSSGSLYAKVLLDKLRELEDQWTKVGIVITENGKFNWQFELREDGWKSYPFDYYGQRDFSAPFASGSARYGTMIVCPCSMGLLARIASGISNDLITRAADVVLKERRRLILVPREAPYSLIHLRNMTALTESGAVICPAVPSFYSGASTAEEIAGTVVDRVLDLAGFELKDTYRWGETESIDPME</sequence>
<comment type="caution">
    <text evidence="7">The sequence shown here is derived from an EMBL/GenBank/DDBJ whole genome shotgun (WGS) entry which is preliminary data.</text>
</comment>
<dbReference type="NCBIfam" id="TIGR00421">
    <property type="entry name" value="ubiX_pad"/>
    <property type="match status" value="1"/>
</dbReference>
<evidence type="ECO:0000313" key="8">
    <source>
        <dbReference type="Proteomes" id="UP000576209"/>
    </source>
</evidence>
<keyword evidence="4 5" id="KW-0808">Transferase</keyword>
<keyword evidence="1 5" id="KW-0637">Prenyltransferase</keyword>
<proteinExistence type="inferred from homology"/>
<dbReference type="HAMAP" id="MF_01984">
    <property type="entry name" value="ubiX_pad"/>
    <property type="match status" value="1"/>
</dbReference>
<keyword evidence="3 5" id="KW-0288">FMN</keyword>
<keyword evidence="8" id="KW-1185">Reference proteome</keyword>
<evidence type="ECO:0000256" key="2">
    <source>
        <dbReference type="ARBA" id="ARBA00022630"/>
    </source>
</evidence>
<feature type="binding site" evidence="5">
    <location>
        <position position="125"/>
    </location>
    <ligand>
        <name>FMN</name>
        <dbReference type="ChEBI" id="CHEBI:58210"/>
    </ligand>
</feature>
<dbReference type="EC" id="2.5.1.129" evidence="5"/>
<feature type="binding site" evidence="5">
    <location>
        <position position="155"/>
    </location>
    <ligand>
        <name>dimethylallyl phosphate</name>
        <dbReference type="ChEBI" id="CHEBI:88052"/>
    </ligand>
</feature>
<dbReference type="GO" id="GO:0016829">
    <property type="term" value="F:lyase activity"/>
    <property type="evidence" value="ECO:0007669"/>
    <property type="project" value="UniProtKB-KW"/>
</dbReference>
<evidence type="ECO:0000256" key="4">
    <source>
        <dbReference type="ARBA" id="ARBA00022679"/>
    </source>
</evidence>
<dbReference type="Proteomes" id="UP000576209">
    <property type="component" value="Unassembled WGS sequence"/>
</dbReference>
<reference evidence="7 8" key="1">
    <citation type="submission" date="2020-08" db="EMBL/GenBank/DDBJ databases">
        <title>Genomic Encyclopedia of Type Strains, Phase IV (KMG-IV): sequencing the most valuable type-strain genomes for metagenomic binning, comparative biology and taxonomic classification.</title>
        <authorList>
            <person name="Goeker M."/>
        </authorList>
    </citation>
    <scope>NUCLEOTIDE SEQUENCE [LARGE SCALE GENOMIC DNA]</scope>
    <source>
        <strain evidence="7 8">DSM 105137</strain>
    </source>
</reference>
<dbReference type="InterPro" id="IPR036551">
    <property type="entry name" value="Flavin_trans-like"/>
</dbReference>
<evidence type="ECO:0000313" key="7">
    <source>
        <dbReference type="EMBL" id="MBB4077886.1"/>
    </source>
</evidence>
<dbReference type="EMBL" id="JACIFF010000001">
    <property type="protein sequence ID" value="MBB4077886.1"/>
    <property type="molecule type" value="Genomic_DNA"/>
</dbReference>
<dbReference type="SUPFAM" id="SSF52507">
    <property type="entry name" value="Homo-oligomeric flavin-containing Cys decarboxylases, HFCD"/>
    <property type="match status" value="1"/>
</dbReference>
<dbReference type="GO" id="GO:0106141">
    <property type="term" value="F:flavin prenyltransferase activity"/>
    <property type="evidence" value="ECO:0007669"/>
    <property type="project" value="UniProtKB-EC"/>
</dbReference>
<evidence type="ECO:0000256" key="1">
    <source>
        <dbReference type="ARBA" id="ARBA00022602"/>
    </source>
</evidence>
<dbReference type="InterPro" id="IPR004507">
    <property type="entry name" value="UbiX-like"/>
</dbReference>